<dbReference type="SUPFAM" id="SSF53850">
    <property type="entry name" value="Periplasmic binding protein-like II"/>
    <property type="match status" value="1"/>
</dbReference>
<sequence length="512" mass="56153">MTTDKLTRRTVLKGTAAAGVVSLAGCAENTSGSDSGSVTIALQTDPTAETWTSHGGITPYWTNVMEPLIWVDQEMALQPWLATDWERTSDTTWEFTLREGVSFHNGDEMTAEHVVYSFETLLDELAYAPGWLRLEGPDSIVALDDYTVEFTTPEPFSVFPGNIAHNMVCVQHPDRNVDEYEAIGTGPFQVDTVEPQQEVVTAPFEDYWGDGGQVDELVFEVIEDPNTRSLSLENGEIDIGMAPPRSQISSLESGDGTTVARQETAGSCYGGLNLYAAPTDDPVLRRALNHAVDQELIVETILANVGSAARVPISPTIYWSAHDDVDPYAYDEDQASSLVEESDYDGEMLTIVVPNDLVNGRDIAQVLLDNFTSVGISAEIQMAERAQYSELVRDGEGHLFLDTSGSNSGAADYVIYDSFHSDGDVNQRLYRNEDTGVQNPGGEVDTLIEEGMEATESSVKEEKYGEAQRIMKDQAVTVPVYYDEFVAAYQSDLEGVSFSPIPEFTSWTSLEK</sequence>
<comment type="subcellular location">
    <subcellularLocation>
        <location evidence="1">Cell envelope</location>
    </subcellularLocation>
</comment>
<keyword evidence="4" id="KW-0732">Signal</keyword>
<evidence type="ECO:0000313" key="7">
    <source>
        <dbReference type="Proteomes" id="UP001595846"/>
    </source>
</evidence>
<proteinExistence type="inferred from homology"/>
<organism evidence="6 7">
    <name type="scientific">Halovivax cerinus</name>
    <dbReference type="NCBI Taxonomy" id="1487865"/>
    <lineage>
        <taxon>Archaea</taxon>
        <taxon>Methanobacteriati</taxon>
        <taxon>Methanobacteriota</taxon>
        <taxon>Stenosarchaea group</taxon>
        <taxon>Halobacteria</taxon>
        <taxon>Halobacteriales</taxon>
        <taxon>Natrialbaceae</taxon>
        <taxon>Halovivax</taxon>
    </lineage>
</organism>
<dbReference type="Pfam" id="PF00496">
    <property type="entry name" value="SBP_bac_5"/>
    <property type="match status" value="1"/>
</dbReference>
<gene>
    <name evidence="6" type="ORF">ACFOUR_06135</name>
</gene>
<dbReference type="Gene3D" id="3.10.105.10">
    <property type="entry name" value="Dipeptide-binding Protein, Domain 3"/>
    <property type="match status" value="1"/>
</dbReference>
<dbReference type="GO" id="GO:0042597">
    <property type="term" value="C:periplasmic space"/>
    <property type="evidence" value="ECO:0007669"/>
    <property type="project" value="UniProtKB-ARBA"/>
</dbReference>
<keyword evidence="3" id="KW-0813">Transport</keyword>
<dbReference type="PROSITE" id="PS51257">
    <property type="entry name" value="PROKAR_LIPOPROTEIN"/>
    <property type="match status" value="1"/>
</dbReference>
<dbReference type="GeneID" id="73903331"/>
<evidence type="ECO:0000313" key="6">
    <source>
        <dbReference type="EMBL" id="MFC3957950.1"/>
    </source>
</evidence>
<comment type="caution">
    <text evidence="6">The sequence shown here is derived from an EMBL/GenBank/DDBJ whole genome shotgun (WGS) entry which is preliminary data.</text>
</comment>
<evidence type="ECO:0000259" key="5">
    <source>
        <dbReference type="Pfam" id="PF00496"/>
    </source>
</evidence>
<dbReference type="PANTHER" id="PTHR30290">
    <property type="entry name" value="PERIPLASMIC BINDING COMPONENT OF ABC TRANSPORTER"/>
    <property type="match status" value="1"/>
</dbReference>
<dbReference type="InterPro" id="IPR006311">
    <property type="entry name" value="TAT_signal"/>
</dbReference>
<feature type="domain" description="Solute-binding protein family 5" evidence="5">
    <location>
        <begin position="77"/>
        <end position="423"/>
    </location>
</feature>
<dbReference type="AlphaFoldDB" id="A0ABD5NMA0"/>
<evidence type="ECO:0000256" key="4">
    <source>
        <dbReference type="ARBA" id="ARBA00022729"/>
    </source>
</evidence>
<accession>A0ABD5NMA0</accession>
<dbReference type="Proteomes" id="UP001595846">
    <property type="component" value="Unassembled WGS sequence"/>
</dbReference>
<keyword evidence="7" id="KW-1185">Reference proteome</keyword>
<name>A0ABD5NMA0_9EURY</name>
<dbReference type="RefSeq" id="WP_256530639.1">
    <property type="nucleotide sequence ID" value="NZ_CP101824.1"/>
</dbReference>
<comment type="similarity">
    <text evidence="2">Belongs to the bacterial solute-binding protein 5 family.</text>
</comment>
<dbReference type="InterPro" id="IPR039424">
    <property type="entry name" value="SBP_5"/>
</dbReference>
<dbReference type="PIRSF" id="PIRSF002741">
    <property type="entry name" value="MppA"/>
    <property type="match status" value="1"/>
</dbReference>
<dbReference type="Gene3D" id="3.90.76.10">
    <property type="entry name" value="Dipeptide-binding Protein, Domain 1"/>
    <property type="match status" value="1"/>
</dbReference>
<dbReference type="PROSITE" id="PS51318">
    <property type="entry name" value="TAT"/>
    <property type="match status" value="1"/>
</dbReference>
<evidence type="ECO:0000256" key="1">
    <source>
        <dbReference type="ARBA" id="ARBA00004196"/>
    </source>
</evidence>
<dbReference type="PANTHER" id="PTHR30290:SF10">
    <property type="entry name" value="PERIPLASMIC OLIGOPEPTIDE-BINDING PROTEIN-RELATED"/>
    <property type="match status" value="1"/>
</dbReference>
<dbReference type="InterPro" id="IPR000914">
    <property type="entry name" value="SBP_5_dom"/>
</dbReference>
<reference evidence="6 7" key="1">
    <citation type="journal article" date="2019" name="Int. J. Syst. Evol. Microbiol.">
        <title>The Global Catalogue of Microorganisms (GCM) 10K type strain sequencing project: providing services to taxonomists for standard genome sequencing and annotation.</title>
        <authorList>
            <consortium name="The Broad Institute Genomics Platform"/>
            <consortium name="The Broad Institute Genome Sequencing Center for Infectious Disease"/>
            <person name="Wu L."/>
            <person name="Ma J."/>
        </authorList>
    </citation>
    <scope>NUCLEOTIDE SEQUENCE [LARGE SCALE GENOMIC DNA]</scope>
    <source>
        <strain evidence="6 7">IBRC-M 10256</strain>
    </source>
</reference>
<dbReference type="InterPro" id="IPR030678">
    <property type="entry name" value="Peptide/Ni-bd"/>
</dbReference>
<protein>
    <submittedName>
        <fullName evidence="6">ABC transporter substrate-binding protein</fullName>
    </submittedName>
</protein>
<evidence type="ECO:0000256" key="2">
    <source>
        <dbReference type="ARBA" id="ARBA00005695"/>
    </source>
</evidence>
<dbReference type="Gene3D" id="3.40.190.10">
    <property type="entry name" value="Periplasmic binding protein-like II"/>
    <property type="match status" value="1"/>
</dbReference>
<dbReference type="EMBL" id="JBHSAQ010000002">
    <property type="protein sequence ID" value="MFC3957950.1"/>
    <property type="molecule type" value="Genomic_DNA"/>
</dbReference>
<evidence type="ECO:0000256" key="3">
    <source>
        <dbReference type="ARBA" id="ARBA00022448"/>
    </source>
</evidence>